<dbReference type="InterPro" id="IPR052043">
    <property type="entry name" value="PolySaccharide_Degr_Enz"/>
</dbReference>
<sequence>MAYMKGNNELAGWAERVYHRMIDKAENNWGMNMESWDWVPGVGVISILAYGQLAGNQGAIEYLLQWTERNKHLSEQVKVINSMAPYAIFPDLYRLSGDQWYLETAIKIGDWMLTEAPRTREGAFEHTVTENVHFSEQVWADTLFMAVLFLARLAKLTGDSKYAKEAEFQLLVHLRLLQDTHTGVLFHGWNCAEGNHMSSARWTRANAWVILATPWIAEEISNLIPFSDEIVERYQQLAAGLLHYQGEHGMWSTVMDQPEFYAETSGSAGIAAGWLAGMRMGWLDVTYKEAVDLTLQGVMERIEPDGTVQGVSGGTPVMPSISAYEEIPCNPTLYGQGLTLILLSLAQVEIGGSYG</sequence>
<dbReference type="PANTHER" id="PTHR33886">
    <property type="entry name" value="UNSATURATED RHAMNOGALACTURONAN HYDROLASE (EUROFUNG)"/>
    <property type="match status" value="1"/>
</dbReference>
<evidence type="ECO:0000313" key="2">
    <source>
        <dbReference type="EMBL" id="OPA75112.1"/>
    </source>
</evidence>
<keyword evidence="3" id="KW-1185">Reference proteome</keyword>
<proteinExistence type="predicted"/>
<name>A0A1T2X5J7_9BACL</name>
<dbReference type="STRING" id="1324314.BVG16_21105"/>
<dbReference type="InterPro" id="IPR008928">
    <property type="entry name" value="6-hairpin_glycosidase_sf"/>
</dbReference>
<evidence type="ECO:0000313" key="3">
    <source>
        <dbReference type="Proteomes" id="UP000190188"/>
    </source>
</evidence>
<dbReference type="Gene3D" id="1.50.10.10">
    <property type="match status" value="1"/>
</dbReference>
<dbReference type="AlphaFoldDB" id="A0A1T2X5J7"/>
<gene>
    <name evidence="2" type="ORF">BVG16_21105</name>
</gene>
<reference evidence="2 3" key="1">
    <citation type="submission" date="2017-01" db="EMBL/GenBank/DDBJ databases">
        <title>Genome analysis of Paenibacillus selenitrireducens ES3-24.</title>
        <authorList>
            <person name="Xu D."/>
            <person name="Yao R."/>
            <person name="Zheng S."/>
        </authorList>
    </citation>
    <scope>NUCLEOTIDE SEQUENCE [LARGE SCALE GENOMIC DNA]</scope>
    <source>
        <strain evidence="2 3">ES3-24</strain>
    </source>
</reference>
<dbReference type="Proteomes" id="UP000190188">
    <property type="component" value="Unassembled WGS sequence"/>
</dbReference>
<dbReference type="InterPro" id="IPR010905">
    <property type="entry name" value="Glyco_hydro_88"/>
</dbReference>
<dbReference type="PANTHER" id="PTHR33886:SF8">
    <property type="entry name" value="UNSATURATED RHAMNOGALACTURONAN HYDROLASE (EUROFUNG)"/>
    <property type="match status" value="1"/>
</dbReference>
<dbReference type="InterPro" id="IPR012341">
    <property type="entry name" value="6hp_glycosidase-like_sf"/>
</dbReference>
<dbReference type="SUPFAM" id="SSF48208">
    <property type="entry name" value="Six-hairpin glycosidases"/>
    <property type="match status" value="1"/>
</dbReference>
<dbReference type="EMBL" id="MSZX01000009">
    <property type="protein sequence ID" value="OPA75112.1"/>
    <property type="molecule type" value="Genomic_DNA"/>
</dbReference>
<accession>A0A1T2X5J7</accession>
<keyword evidence="1 2" id="KW-0378">Hydrolase</keyword>
<dbReference type="GO" id="GO:0005975">
    <property type="term" value="P:carbohydrate metabolic process"/>
    <property type="evidence" value="ECO:0007669"/>
    <property type="project" value="InterPro"/>
</dbReference>
<dbReference type="Pfam" id="PF07470">
    <property type="entry name" value="Glyco_hydro_88"/>
    <property type="match status" value="1"/>
</dbReference>
<comment type="caution">
    <text evidence="2">The sequence shown here is derived from an EMBL/GenBank/DDBJ whole genome shotgun (WGS) entry which is preliminary data.</text>
</comment>
<evidence type="ECO:0000256" key="1">
    <source>
        <dbReference type="ARBA" id="ARBA00022801"/>
    </source>
</evidence>
<protein>
    <submittedName>
        <fullName evidence="2">Glycosyl hydrolase</fullName>
    </submittedName>
</protein>
<organism evidence="2 3">
    <name type="scientific">Paenibacillus selenitireducens</name>
    <dbReference type="NCBI Taxonomy" id="1324314"/>
    <lineage>
        <taxon>Bacteria</taxon>
        <taxon>Bacillati</taxon>
        <taxon>Bacillota</taxon>
        <taxon>Bacilli</taxon>
        <taxon>Bacillales</taxon>
        <taxon>Paenibacillaceae</taxon>
        <taxon>Paenibacillus</taxon>
    </lineage>
</organism>
<dbReference type="OrthoDB" id="9812931at2"/>
<dbReference type="GO" id="GO:0016787">
    <property type="term" value="F:hydrolase activity"/>
    <property type="evidence" value="ECO:0007669"/>
    <property type="project" value="UniProtKB-KW"/>
</dbReference>